<dbReference type="Pfam" id="PF02537">
    <property type="entry name" value="CRCB"/>
    <property type="match status" value="1"/>
</dbReference>
<feature type="transmembrane region" description="Helical" evidence="12">
    <location>
        <begin position="102"/>
        <end position="125"/>
    </location>
</feature>
<proteinExistence type="inferred from homology"/>
<feature type="binding site" evidence="12">
    <location>
        <position position="81"/>
    </location>
    <ligand>
        <name>Na(+)</name>
        <dbReference type="ChEBI" id="CHEBI:29101"/>
        <note>structural</note>
    </ligand>
</feature>
<dbReference type="EMBL" id="JAAGRN010000008">
    <property type="protein sequence ID" value="NDY83924.1"/>
    <property type="molecule type" value="Genomic_DNA"/>
</dbReference>
<evidence type="ECO:0000256" key="4">
    <source>
        <dbReference type="ARBA" id="ARBA00022692"/>
    </source>
</evidence>
<evidence type="ECO:0000256" key="10">
    <source>
        <dbReference type="ARBA" id="ARBA00035120"/>
    </source>
</evidence>
<keyword evidence="2 12" id="KW-1003">Cell membrane</keyword>
<dbReference type="InterPro" id="IPR003691">
    <property type="entry name" value="FluC"/>
</dbReference>
<evidence type="ECO:0000256" key="1">
    <source>
        <dbReference type="ARBA" id="ARBA00004651"/>
    </source>
</evidence>
<evidence type="ECO:0000313" key="13">
    <source>
        <dbReference type="EMBL" id="NDY83924.1"/>
    </source>
</evidence>
<evidence type="ECO:0000256" key="3">
    <source>
        <dbReference type="ARBA" id="ARBA00022519"/>
    </source>
</evidence>
<dbReference type="HAMAP" id="MF_00454">
    <property type="entry name" value="FluC"/>
    <property type="match status" value="1"/>
</dbReference>
<dbReference type="NCBIfam" id="TIGR00494">
    <property type="entry name" value="crcB"/>
    <property type="match status" value="1"/>
</dbReference>
<accession>A0A6B2R2P0</accession>
<protein>
    <recommendedName>
        <fullName evidence="12">Fluoride-specific ion channel FluC</fullName>
    </recommendedName>
</protein>
<evidence type="ECO:0000256" key="7">
    <source>
        <dbReference type="ARBA" id="ARBA00023065"/>
    </source>
</evidence>
<keyword evidence="6 12" id="KW-0915">Sodium</keyword>
<evidence type="ECO:0000256" key="6">
    <source>
        <dbReference type="ARBA" id="ARBA00023053"/>
    </source>
</evidence>
<keyword evidence="9 12" id="KW-0407">Ion channel</keyword>
<keyword evidence="4 12" id="KW-0812">Transmembrane</keyword>
<keyword evidence="3" id="KW-0997">Cell inner membrane</keyword>
<dbReference type="PANTHER" id="PTHR28259:SF1">
    <property type="entry name" value="FLUORIDE EXPORT PROTEIN 1-RELATED"/>
    <property type="match status" value="1"/>
</dbReference>
<dbReference type="NCBIfam" id="NF010792">
    <property type="entry name" value="PRK14196.1"/>
    <property type="match status" value="1"/>
</dbReference>
<dbReference type="RefSeq" id="WP_163655616.1">
    <property type="nucleotide sequence ID" value="NZ_JAAGRN010000008.1"/>
</dbReference>
<feature type="transmembrane region" description="Helical" evidence="12">
    <location>
        <begin position="12"/>
        <end position="32"/>
    </location>
</feature>
<dbReference type="GO" id="GO:0062054">
    <property type="term" value="F:fluoride channel activity"/>
    <property type="evidence" value="ECO:0007669"/>
    <property type="project" value="UniProtKB-UniRule"/>
</dbReference>
<comment type="function">
    <text evidence="12">Fluoride-specific ion channel. Important for reducing fluoride concentration in the cell, thus reducing its toxicity.</text>
</comment>
<name>A0A6B2R2P0_9BURK</name>
<evidence type="ECO:0000256" key="2">
    <source>
        <dbReference type="ARBA" id="ARBA00022475"/>
    </source>
</evidence>
<comment type="similarity">
    <text evidence="10 12">Belongs to the fluoride channel Fluc/FEX (TC 1.A.43) family.</text>
</comment>
<keyword evidence="12" id="KW-0813">Transport</keyword>
<sequence>MAAQLLHPINIFAVGIGAALGAWLRWGLGLWLNRHADAFPWGTFSANMLGGYFVGLVLGVVSAHPEWPAFVRLLLITGFMGGLTTFSTFSAETVAFLEEGRFMMALGYAGTSLIGSLVLTMLGLWSAQSLRA</sequence>
<feature type="binding site" evidence="12">
    <location>
        <position position="84"/>
    </location>
    <ligand>
        <name>Na(+)</name>
        <dbReference type="ChEBI" id="CHEBI:29101"/>
        <note>structural</note>
    </ligand>
</feature>
<keyword evidence="12" id="KW-0479">Metal-binding</keyword>
<organism evidence="13">
    <name type="scientific">Sheuella amnicola</name>
    <dbReference type="NCBI Taxonomy" id="2707330"/>
    <lineage>
        <taxon>Bacteria</taxon>
        <taxon>Pseudomonadati</taxon>
        <taxon>Pseudomonadota</taxon>
        <taxon>Betaproteobacteria</taxon>
        <taxon>Burkholderiales</taxon>
        <taxon>Alcaligenaceae</taxon>
        <taxon>Sheuella</taxon>
    </lineage>
</organism>
<feature type="transmembrane region" description="Helical" evidence="12">
    <location>
        <begin position="73"/>
        <end position="96"/>
    </location>
</feature>
<comment type="caution">
    <text evidence="13">The sequence shown here is derived from an EMBL/GenBank/DDBJ whole genome shotgun (WGS) entry which is preliminary data.</text>
</comment>
<dbReference type="PANTHER" id="PTHR28259">
    <property type="entry name" value="FLUORIDE EXPORT PROTEIN 1-RELATED"/>
    <property type="match status" value="1"/>
</dbReference>
<dbReference type="GO" id="GO:0140114">
    <property type="term" value="P:cellular detoxification of fluoride"/>
    <property type="evidence" value="ECO:0007669"/>
    <property type="project" value="UniProtKB-UniRule"/>
</dbReference>
<comment type="activity regulation">
    <text evidence="12">Na(+) is not transported, but it plays an essential structural role and its presence is essential for fluoride channel function.</text>
</comment>
<evidence type="ECO:0000256" key="9">
    <source>
        <dbReference type="ARBA" id="ARBA00023303"/>
    </source>
</evidence>
<dbReference type="AlphaFoldDB" id="A0A6B2R2P0"/>
<reference evidence="13" key="1">
    <citation type="submission" date="2020-02" db="EMBL/GenBank/DDBJ databases">
        <authorList>
            <person name="Chen W.-M."/>
        </authorList>
    </citation>
    <scope>NUCLEOTIDE SEQUENCE</scope>
    <source>
        <strain evidence="13">NBD-18</strain>
    </source>
</reference>
<keyword evidence="5 12" id="KW-1133">Transmembrane helix</keyword>
<dbReference type="GO" id="GO:0005886">
    <property type="term" value="C:plasma membrane"/>
    <property type="evidence" value="ECO:0007669"/>
    <property type="project" value="UniProtKB-SubCell"/>
</dbReference>
<evidence type="ECO:0000256" key="11">
    <source>
        <dbReference type="ARBA" id="ARBA00035585"/>
    </source>
</evidence>
<evidence type="ECO:0000256" key="5">
    <source>
        <dbReference type="ARBA" id="ARBA00022989"/>
    </source>
</evidence>
<feature type="transmembrane region" description="Helical" evidence="12">
    <location>
        <begin position="38"/>
        <end position="61"/>
    </location>
</feature>
<dbReference type="GO" id="GO:0046872">
    <property type="term" value="F:metal ion binding"/>
    <property type="evidence" value="ECO:0007669"/>
    <property type="project" value="UniProtKB-KW"/>
</dbReference>
<keyword evidence="7 12" id="KW-0406">Ion transport</keyword>
<evidence type="ECO:0000256" key="12">
    <source>
        <dbReference type="HAMAP-Rule" id="MF_00454"/>
    </source>
</evidence>
<evidence type="ECO:0000256" key="8">
    <source>
        <dbReference type="ARBA" id="ARBA00023136"/>
    </source>
</evidence>
<comment type="subcellular location">
    <subcellularLocation>
        <location evidence="1 12">Cell membrane</location>
        <topology evidence="1 12">Multi-pass membrane protein</topology>
    </subcellularLocation>
</comment>
<keyword evidence="8 12" id="KW-0472">Membrane</keyword>
<comment type="catalytic activity">
    <reaction evidence="11">
        <text>fluoride(in) = fluoride(out)</text>
        <dbReference type="Rhea" id="RHEA:76159"/>
        <dbReference type="ChEBI" id="CHEBI:17051"/>
    </reaction>
    <physiologicalReaction direction="left-to-right" evidence="11">
        <dbReference type="Rhea" id="RHEA:76160"/>
    </physiologicalReaction>
</comment>
<gene>
    <name evidence="12 13" type="primary">crcB</name>
    <name evidence="12" type="synonym">fluC</name>
    <name evidence="13" type="ORF">G3I67_11850</name>
</gene>